<evidence type="ECO:0000313" key="2">
    <source>
        <dbReference type="Proteomes" id="UP000194141"/>
    </source>
</evidence>
<name>A0A1X4XVV1_9BACT</name>
<proteinExistence type="predicted"/>
<gene>
    <name evidence="1" type="ORF">DESAMIL20_1197</name>
</gene>
<keyword evidence="2" id="KW-1185">Reference proteome</keyword>
<accession>A0A1X4XVV1</accession>
<dbReference type="AlphaFoldDB" id="A0A1X4XVV1"/>
<dbReference type="Proteomes" id="UP000194141">
    <property type="component" value="Unassembled WGS sequence"/>
</dbReference>
<dbReference type="STRING" id="1562698.DESAMIL20_1197"/>
<dbReference type="InterPro" id="IPR036105">
    <property type="entry name" value="DiNase_FeMo-co_biosyn_sf"/>
</dbReference>
<dbReference type="EMBL" id="MDSU01000018">
    <property type="protein sequence ID" value="OSS41644.1"/>
    <property type="molecule type" value="Genomic_DNA"/>
</dbReference>
<protein>
    <recommendedName>
        <fullName evidence="3">Dinitrogenase iron-molybdenum cofactor biosynthesis domain-containing protein</fullName>
    </recommendedName>
</protein>
<organism evidence="1 2">
    <name type="scientific">Desulfurella amilsii</name>
    <dbReference type="NCBI Taxonomy" id="1562698"/>
    <lineage>
        <taxon>Bacteria</taxon>
        <taxon>Pseudomonadati</taxon>
        <taxon>Campylobacterota</taxon>
        <taxon>Desulfurellia</taxon>
        <taxon>Desulfurellales</taxon>
        <taxon>Desulfurellaceae</taxon>
        <taxon>Desulfurella</taxon>
    </lineage>
</organism>
<comment type="caution">
    <text evidence="1">The sequence shown here is derived from an EMBL/GenBank/DDBJ whole genome shotgun (WGS) entry which is preliminary data.</text>
</comment>
<dbReference type="RefSeq" id="WP_086033884.1">
    <property type="nucleotide sequence ID" value="NZ_MDSU01000018.1"/>
</dbReference>
<evidence type="ECO:0008006" key="3">
    <source>
        <dbReference type="Google" id="ProtNLM"/>
    </source>
</evidence>
<sequence length="59" mass="6297">MLTLLLSSGIGSKAIDLFNSYGIGVISGVEPKGHSKIIQDCLNGTLSYLSKSTCDKHER</sequence>
<evidence type="ECO:0000313" key="1">
    <source>
        <dbReference type="EMBL" id="OSS41644.1"/>
    </source>
</evidence>
<dbReference type="OrthoDB" id="280278at2"/>
<dbReference type="SUPFAM" id="SSF53146">
    <property type="entry name" value="Nitrogenase accessory factor-like"/>
    <property type="match status" value="1"/>
</dbReference>
<reference evidence="1 2" key="1">
    <citation type="journal article" date="2017" name="Front. Microbiol.">
        <title>Genome Sequence of Desulfurella amilsii Strain TR1 and Comparative Genomics of Desulfurellaceae Family.</title>
        <authorList>
            <person name="Florentino A.P."/>
            <person name="Stams A.J."/>
            <person name="Sanchez-Andrea I."/>
        </authorList>
    </citation>
    <scope>NUCLEOTIDE SEQUENCE [LARGE SCALE GENOMIC DNA]</scope>
    <source>
        <strain evidence="1 2">TR1</strain>
    </source>
</reference>